<evidence type="ECO:0000256" key="2">
    <source>
        <dbReference type="ARBA" id="ARBA00022475"/>
    </source>
</evidence>
<evidence type="ECO:0000256" key="6">
    <source>
        <dbReference type="ARBA" id="ARBA00022847"/>
    </source>
</evidence>
<keyword evidence="8 9" id="KW-0472">Membrane</keyword>
<feature type="transmembrane region" description="Helical" evidence="9">
    <location>
        <begin position="247"/>
        <end position="268"/>
    </location>
</feature>
<name>A0A1D3UCX2_TANFO</name>
<dbReference type="AlphaFoldDB" id="A0A1D3UCX2"/>
<feature type="transmembrane region" description="Helical" evidence="9">
    <location>
        <begin position="280"/>
        <end position="303"/>
    </location>
</feature>
<keyword evidence="6" id="KW-0769">Symport</keyword>
<dbReference type="GO" id="GO:0015293">
    <property type="term" value="F:symporter activity"/>
    <property type="evidence" value="ECO:0007669"/>
    <property type="project" value="UniProtKB-KW"/>
</dbReference>
<dbReference type="EMBL" id="FMMM01000014">
    <property type="protein sequence ID" value="SCQ17976.1"/>
    <property type="molecule type" value="Genomic_DNA"/>
</dbReference>
<keyword evidence="5 9" id="KW-0812">Transmembrane</keyword>
<feature type="transmembrane region" description="Helical" evidence="9">
    <location>
        <begin position="36"/>
        <end position="56"/>
    </location>
</feature>
<dbReference type="RefSeq" id="WP_074449297.1">
    <property type="nucleotide sequence ID" value="NZ_FMMM01000014.1"/>
</dbReference>
<keyword evidence="4" id="KW-0762">Sugar transport</keyword>
<protein>
    <submittedName>
        <fullName evidence="10">L-rhamnose-proton symporter</fullName>
    </submittedName>
</protein>
<organism evidence="10 11">
    <name type="scientific">Tannerella forsythia</name>
    <name type="common">Bacteroides forsythus</name>
    <dbReference type="NCBI Taxonomy" id="28112"/>
    <lineage>
        <taxon>Bacteria</taxon>
        <taxon>Pseudomonadati</taxon>
        <taxon>Bacteroidota</taxon>
        <taxon>Bacteroidia</taxon>
        <taxon>Bacteroidales</taxon>
        <taxon>Tannerellaceae</taxon>
        <taxon>Tannerella</taxon>
    </lineage>
</organism>
<keyword evidence="1" id="KW-0813">Transport</keyword>
<evidence type="ECO:0000256" key="3">
    <source>
        <dbReference type="ARBA" id="ARBA00022519"/>
    </source>
</evidence>
<dbReference type="OrthoDB" id="9790043at2"/>
<gene>
    <name evidence="10" type="primary">rhaT</name>
    <name evidence="10" type="ORF">TFUB20_00189</name>
</gene>
<evidence type="ECO:0000256" key="4">
    <source>
        <dbReference type="ARBA" id="ARBA00022597"/>
    </source>
</evidence>
<feature type="transmembrane region" description="Helical" evidence="9">
    <location>
        <begin position="315"/>
        <end position="335"/>
    </location>
</feature>
<evidence type="ECO:0000256" key="8">
    <source>
        <dbReference type="ARBA" id="ARBA00023136"/>
    </source>
</evidence>
<dbReference type="GO" id="GO:0015153">
    <property type="term" value="F:rhamnose transmembrane transporter activity"/>
    <property type="evidence" value="ECO:0007669"/>
    <property type="project" value="InterPro"/>
</dbReference>
<dbReference type="InterPro" id="IPR004673">
    <property type="entry name" value="L-rhamnose-proton_sym_RhaT"/>
</dbReference>
<feature type="transmembrane region" description="Helical" evidence="9">
    <location>
        <begin position="206"/>
        <end position="227"/>
    </location>
</feature>
<reference evidence="10 11" key="1">
    <citation type="submission" date="2016-09" db="EMBL/GenBank/DDBJ databases">
        <authorList>
            <person name="Capua I."/>
            <person name="De Benedictis P."/>
            <person name="Joannis T."/>
            <person name="Lombin L.H."/>
            <person name="Cattoli G."/>
        </authorList>
    </citation>
    <scope>NUCLEOTIDE SEQUENCE [LARGE SCALE GENOMIC DNA]</scope>
    <source>
        <strain evidence="10 11">UB20</strain>
    </source>
</reference>
<evidence type="ECO:0000313" key="11">
    <source>
        <dbReference type="Proteomes" id="UP000182057"/>
    </source>
</evidence>
<evidence type="ECO:0000256" key="1">
    <source>
        <dbReference type="ARBA" id="ARBA00022448"/>
    </source>
</evidence>
<feature type="transmembrane region" description="Helical" evidence="9">
    <location>
        <begin position="128"/>
        <end position="151"/>
    </location>
</feature>
<dbReference type="Pfam" id="PF06379">
    <property type="entry name" value="RhaT"/>
    <property type="match status" value="1"/>
</dbReference>
<evidence type="ECO:0000313" key="10">
    <source>
        <dbReference type="EMBL" id="SCQ17976.1"/>
    </source>
</evidence>
<keyword evidence="3" id="KW-0997">Cell inner membrane</keyword>
<dbReference type="Proteomes" id="UP000182057">
    <property type="component" value="Unassembled WGS sequence"/>
</dbReference>
<evidence type="ECO:0000256" key="7">
    <source>
        <dbReference type="ARBA" id="ARBA00022989"/>
    </source>
</evidence>
<keyword evidence="2" id="KW-1003">Cell membrane</keyword>
<keyword evidence="7 9" id="KW-1133">Transmembrane helix</keyword>
<feature type="transmembrane region" description="Helical" evidence="9">
    <location>
        <begin position="171"/>
        <end position="194"/>
    </location>
</feature>
<dbReference type="GO" id="GO:0016020">
    <property type="term" value="C:membrane"/>
    <property type="evidence" value="ECO:0007669"/>
    <property type="project" value="InterPro"/>
</dbReference>
<accession>A0A1D3UCX2</accession>
<feature type="transmembrane region" description="Helical" evidence="9">
    <location>
        <begin position="68"/>
        <end position="90"/>
    </location>
</feature>
<feature type="transmembrane region" description="Helical" evidence="9">
    <location>
        <begin position="96"/>
        <end position="121"/>
    </location>
</feature>
<evidence type="ECO:0000256" key="9">
    <source>
        <dbReference type="SAM" id="Phobius"/>
    </source>
</evidence>
<proteinExistence type="predicted"/>
<evidence type="ECO:0000256" key="5">
    <source>
        <dbReference type="ARBA" id="ARBA00022692"/>
    </source>
</evidence>
<sequence length="336" mass="36260">MEILTGLLIIAAGSFGQSSSYVPIRKVKAWSWESFWLVQGLFAWLIFPLLGALLAVPEGHRLVEVYAANPGATLWTIFFGILWGIGGLTFGLSMRYLGIALGQSIALGTCAGLGTILTPLFTGRPGDLTMPVIAGVAVTLAGIAVIGYAGSLKSATLSEEEKKESVKDFHFTRGIMVALSAGFMSACFSIGLGFGESLCFTQTADIYKTLPTTLMVTLGGFVTNATYCFYQHAKNRTWSDYGQTGLYVNNLFFCALAGVLWYSQFFGLSLGKGFLFASPVLLTFSWCILMALNVTFSNVWGILLKEWKGCSKQTIAVLIAGLLLLVFSSFLPELLK</sequence>